<dbReference type="EMBL" id="BK015660">
    <property type="protein sequence ID" value="DAE18688.1"/>
    <property type="molecule type" value="Genomic_DNA"/>
</dbReference>
<name>A0A8S5QI02_9CAUD</name>
<evidence type="ECO:0000313" key="2">
    <source>
        <dbReference type="EMBL" id="DAE18688.1"/>
    </source>
</evidence>
<sequence>MAQQVYDLGPVCPIYKGNWSATATYETLNLVRHGTALWVMIAKTYTVGSTPSDSSSFWKKAAQDGVIGYGTCSTAAATAAKVVACTGVSLTAGARISVRFTVTNTAASPTLNVNSTGAKAIRYRNAAITAGYLAANRTYDFVYDGTYYQLVGDVDTNTTYAAATVAPKAAGTAAVGTSAKYAREDHVHPERTTVSTGNPSGGASGDIWLKY</sequence>
<feature type="region of interest" description="Disordered" evidence="1">
    <location>
        <begin position="182"/>
        <end position="205"/>
    </location>
</feature>
<reference evidence="2" key="1">
    <citation type="journal article" date="2021" name="Proc. Natl. Acad. Sci. U.S.A.">
        <title>A Catalog of Tens of Thousands of Viruses from Human Metagenomes Reveals Hidden Associations with Chronic Diseases.</title>
        <authorList>
            <person name="Tisza M.J."/>
            <person name="Buck C.B."/>
        </authorList>
    </citation>
    <scope>NUCLEOTIDE SEQUENCE</scope>
    <source>
        <strain evidence="2">CtLgc23</strain>
    </source>
</reference>
<feature type="compositionally biased region" description="Basic and acidic residues" evidence="1">
    <location>
        <begin position="182"/>
        <end position="191"/>
    </location>
</feature>
<organism evidence="2">
    <name type="scientific">Siphoviridae sp. ctLgc23</name>
    <dbReference type="NCBI Taxonomy" id="2825455"/>
    <lineage>
        <taxon>Viruses</taxon>
        <taxon>Duplodnaviria</taxon>
        <taxon>Heunggongvirae</taxon>
        <taxon>Uroviricota</taxon>
        <taxon>Caudoviricetes</taxon>
    </lineage>
</organism>
<evidence type="ECO:0000256" key="1">
    <source>
        <dbReference type="SAM" id="MobiDB-lite"/>
    </source>
</evidence>
<proteinExistence type="predicted"/>
<accession>A0A8S5QI02</accession>
<protein>
    <submittedName>
        <fullName evidence="2">Uncharacterized protein</fullName>
    </submittedName>
</protein>